<feature type="region of interest" description="Disordered" evidence="1">
    <location>
        <begin position="39"/>
        <end position="103"/>
    </location>
</feature>
<feature type="chain" id="PRO_5027113330" evidence="2">
    <location>
        <begin position="27"/>
        <end position="265"/>
    </location>
</feature>
<dbReference type="KEGG" id="zca:113938387"/>
<accession>A0A6J2FHZ3</accession>
<organism evidence="3 4">
    <name type="scientific">Zalophus californianus</name>
    <name type="common">California sealion</name>
    <dbReference type="NCBI Taxonomy" id="9704"/>
    <lineage>
        <taxon>Eukaryota</taxon>
        <taxon>Metazoa</taxon>
        <taxon>Chordata</taxon>
        <taxon>Craniata</taxon>
        <taxon>Vertebrata</taxon>
        <taxon>Euteleostomi</taxon>
        <taxon>Mammalia</taxon>
        <taxon>Eutheria</taxon>
        <taxon>Laurasiatheria</taxon>
        <taxon>Carnivora</taxon>
        <taxon>Caniformia</taxon>
        <taxon>Pinnipedia</taxon>
        <taxon>Otariidae</taxon>
        <taxon>Zalophus</taxon>
    </lineage>
</organism>
<evidence type="ECO:0000313" key="4">
    <source>
        <dbReference type="RefSeq" id="XP_027479632.1"/>
    </source>
</evidence>
<feature type="signal peptide" evidence="2">
    <location>
        <begin position="1"/>
        <end position="26"/>
    </location>
</feature>
<reference evidence="4" key="1">
    <citation type="submission" date="2025-08" db="UniProtKB">
        <authorList>
            <consortium name="RefSeq"/>
        </authorList>
    </citation>
    <scope>IDENTIFICATION</scope>
    <source>
        <tissue evidence="4">Blood</tissue>
    </source>
</reference>
<feature type="region of interest" description="Disordered" evidence="1">
    <location>
        <begin position="150"/>
        <end position="265"/>
    </location>
</feature>
<keyword evidence="2" id="KW-0732">Signal</keyword>
<proteinExistence type="predicted"/>
<protein>
    <submittedName>
        <fullName evidence="4">Translation initiation factor IF-2-like</fullName>
    </submittedName>
</protein>
<sequence>MAAILPTAWAQWLAALLEAAVPRARAALGTQRPALTGRSWSRGFPLRSHPGGAAHCPARGRAGRVRDPRRHRAGSQAGANSRRGAEGQCSDDPGGRDEGEEEQEAVLLAPTNFIGLKFPLVSLPLACRAGLCVRGFWKVLGSGHILGRFSRHLPRRGGGGGGGGSGQRAGRHHPPRRTHGRTPAGQRGGRPDHPIGGGSGRCELEMGTLPSKGGSRRCSRPGSFPGRLRPSLQAGTKHLQAPGEQRPSPQGRRKEVRTLRITKKK</sequence>
<keyword evidence="3" id="KW-1185">Reference proteome</keyword>
<name>A0A6J2FHZ3_ZALCA</name>
<feature type="compositionally biased region" description="Basic residues" evidence="1">
    <location>
        <begin position="61"/>
        <end position="73"/>
    </location>
</feature>
<evidence type="ECO:0000256" key="2">
    <source>
        <dbReference type="SAM" id="SignalP"/>
    </source>
</evidence>
<dbReference type="GeneID" id="113938387"/>
<dbReference type="Proteomes" id="UP000515165">
    <property type="component" value="Chromosome 8"/>
</dbReference>
<dbReference type="RefSeq" id="XP_027479632.1">
    <property type="nucleotide sequence ID" value="XM_027623831.1"/>
</dbReference>
<evidence type="ECO:0000256" key="1">
    <source>
        <dbReference type="SAM" id="MobiDB-lite"/>
    </source>
</evidence>
<dbReference type="AlphaFoldDB" id="A0A6J2FHZ3"/>
<evidence type="ECO:0000313" key="3">
    <source>
        <dbReference type="Proteomes" id="UP000515165"/>
    </source>
</evidence>
<gene>
    <name evidence="4" type="primary">LOC113938387</name>
</gene>
<feature type="compositionally biased region" description="Gly residues" evidence="1">
    <location>
        <begin position="156"/>
        <end position="167"/>
    </location>
</feature>
<feature type="compositionally biased region" description="Basic residues" evidence="1">
    <location>
        <begin position="169"/>
        <end position="180"/>
    </location>
</feature>